<dbReference type="InterPro" id="IPR011659">
    <property type="entry name" value="WD40"/>
</dbReference>
<dbReference type="SMART" id="SM00320">
    <property type="entry name" value="WD40"/>
    <property type="match status" value="6"/>
</dbReference>
<dbReference type="PANTHER" id="PTHR37947">
    <property type="entry name" value="BLL2462 PROTEIN"/>
    <property type="match status" value="1"/>
</dbReference>
<keyword evidence="4" id="KW-1185">Reference proteome</keyword>
<dbReference type="EMBL" id="JBBUKT010000006">
    <property type="protein sequence ID" value="MEK7952125.1"/>
    <property type="molecule type" value="Genomic_DNA"/>
</dbReference>
<dbReference type="Pfam" id="PF07676">
    <property type="entry name" value="PD40"/>
    <property type="match status" value="1"/>
</dbReference>
<organism evidence="3 4">
    <name type="scientific">Luteolibacter soli</name>
    <dbReference type="NCBI Taxonomy" id="3135280"/>
    <lineage>
        <taxon>Bacteria</taxon>
        <taxon>Pseudomonadati</taxon>
        <taxon>Verrucomicrobiota</taxon>
        <taxon>Verrucomicrobiia</taxon>
        <taxon>Verrucomicrobiales</taxon>
        <taxon>Verrucomicrobiaceae</taxon>
        <taxon>Luteolibacter</taxon>
    </lineage>
</organism>
<comment type="caution">
    <text evidence="3">The sequence shown here is derived from an EMBL/GenBank/DDBJ whole genome shotgun (WGS) entry which is preliminary data.</text>
</comment>
<dbReference type="Gene3D" id="3.40.50.880">
    <property type="match status" value="1"/>
</dbReference>
<dbReference type="InterPro" id="IPR011047">
    <property type="entry name" value="Quinoprotein_ADH-like_sf"/>
</dbReference>
<gene>
    <name evidence="3" type="ORF">WKV53_16555</name>
</gene>
<dbReference type="InterPro" id="IPR036465">
    <property type="entry name" value="vWFA_dom_sf"/>
</dbReference>
<evidence type="ECO:0000259" key="2">
    <source>
        <dbReference type="Pfam" id="PF07090"/>
    </source>
</evidence>
<feature type="transmembrane region" description="Helical" evidence="1">
    <location>
        <begin position="12"/>
        <end position="31"/>
    </location>
</feature>
<proteinExistence type="predicted"/>
<dbReference type="Pfam" id="PF00400">
    <property type="entry name" value="WD40"/>
    <property type="match status" value="1"/>
</dbReference>
<dbReference type="Gene3D" id="2.130.10.10">
    <property type="entry name" value="YVTN repeat-like/Quinoprotein amine dehydrogenase"/>
    <property type="match status" value="2"/>
</dbReference>
<evidence type="ECO:0000256" key="1">
    <source>
        <dbReference type="SAM" id="Phobius"/>
    </source>
</evidence>
<evidence type="ECO:0000313" key="3">
    <source>
        <dbReference type="EMBL" id="MEK7952125.1"/>
    </source>
</evidence>
<dbReference type="InterPro" id="IPR010768">
    <property type="entry name" value="GATase1-like"/>
</dbReference>
<accession>A0ABU9AZT7</accession>
<dbReference type="SUPFAM" id="SSF52317">
    <property type="entry name" value="Class I glutamine amidotransferase-like"/>
    <property type="match status" value="1"/>
</dbReference>
<sequence>MTLPDFDPAFPIPVIAVLAGAAAVFTIYRAVRGRPMTPAWLQGPAVLLRLVVIALLAFILLNPIERITLQAPESSSMILLDKSASMKLATGDKTTRWSDAKAWTVASKQAIETTGQPVPPLAVFNEELANVTDLDAVTPQGDETRLSSALANLFERGDEAPRQILVVSDGCTHDRGELPKALAAARDLGAKISTKVIGTDTPPRNAWIAAVQAPRSVRPKAKVAVHVDVASTGLPADEPLALVLREDGPDGKEVARTDFRPRPDDGPSEKVLTFDIGLRTTKYSLELVPAMSEVATDDNHFGFTVEVSSNKLRILFVEGTHVKRTVGKDGHWWNDMELMTRAWDETGEIEYECLTPVSEYNDSPNLVGVSFQNGEMRQDPSKSFPSTREELYRYDVMLISDVPVGNFSTEQMQWVVDWVNERGGGFLMGGGYTTFDVGNYDQTPWEKITPVDMLAYGAGFMEKPFPIRIPDAVRSHPLWKVSDDPVENEQALAAHPIFTGMNRVKRAKPGAIVLAVRADTDDNEPVIAAQSYGRGRSIAWLPDPNGGWAKEYVHWGPPGSPPLGPQTELGHGGNFRFKEAAAKIPPGPTPPHPSPWYGKYWVNLVKWLGENSIRWHRDKLAGRAKAASAKPGDSLPVAVEVLAVTKLDDLLALDVGARLDIPGTPRVRLEYDRDAREFVGNVPVPAGAEGEQVTVFFDTTVNGIAFTDAVPIGLRRSHLEFTETKPDADFMKELADAGAGRVLDTPQDAATWLAEVAAERQKQAAVAWNKPLWPKWPLLAAILGLLCLEWALRRRSMIPVVATLAFLFTTGLSQGQNEKEIATLIEQLGAPKVRLRDEAEEKLRRMPQAQAALKEAAKSAASPEARLRAEGLLGSIAQVRWILDATLSGHETAGTNRKLGAMVVDEKGQKLYTRSQDGVRQWDLTTLKPGLLMGNELSTGTSWVNVAPMISLMLSPDGGTLISTDNSGNVVINDTATGEQKNMVPTATPQTRTMQMPDGTTQTAQVYQAVPVPWVGITPDNKLLTSSLDFTVKFWDPSTYEPLPGEFKLPHIGHAFTFTPDGKYMIISLDKSGEPDFIWVRSLETGAYVCQIEVADRPNTLRVNKDGSQLLASNRNGFAYLWSLKDGVLSNERVIARTAKPSNCAVYSPDEKSIFVASDDPDCCVSEYDVETGEAVWVHPRSGFGVHTIAFLPDGRLAGTCTDIKLRIWSKGAAE</sequence>
<dbReference type="InterPro" id="IPR029062">
    <property type="entry name" value="Class_I_gatase-like"/>
</dbReference>
<evidence type="ECO:0000313" key="4">
    <source>
        <dbReference type="Proteomes" id="UP001371305"/>
    </source>
</evidence>
<name>A0ABU9AZT7_9BACT</name>
<dbReference type="InterPro" id="IPR015943">
    <property type="entry name" value="WD40/YVTN_repeat-like_dom_sf"/>
</dbReference>
<dbReference type="RefSeq" id="WP_341405883.1">
    <property type="nucleotide sequence ID" value="NZ_JBBUKT010000006.1"/>
</dbReference>
<dbReference type="InterPro" id="IPR001680">
    <property type="entry name" value="WD40_rpt"/>
</dbReference>
<keyword evidence="1" id="KW-0472">Membrane</keyword>
<protein>
    <submittedName>
        <fullName evidence="3">Glutamine amidotransferase</fullName>
    </submittedName>
</protein>
<keyword evidence="1" id="KW-1133">Transmembrane helix</keyword>
<dbReference type="Pfam" id="PF07090">
    <property type="entry name" value="GATase1_like"/>
    <property type="match status" value="1"/>
</dbReference>
<keyword evidence="1" id="KW-0812">Transmembrane</keyword>
<dbReference type="Proteomes" id="UP001371305">
    <property type="component" value="Unassembled WGS sequence"/>
</dbReference>
<dbReference type="PANTHER" id="PTHR37947:SF1">
    <property type="entry name" value="BLL2462 PROTEIN"/>
    <property type="match status" value="1"/>
</dbReference>
<feature type="domain" description="Putative glutamine amidotransferase" evidence="2">
    <location>
        <begin position="379"/>
        <end position="555"/>
    </location>
</feature>
<dbReference type="Gene3D" id="3.40.50.410">
    <property type="entry name" value="von Willebrand factor, type A domain"/>
    <property type="match status" value="1"/>
</dbReference>
<dbReference type="SUPFAM" id="SSF50998">
    <property type="entry name" value="Quinoprotein alcohol dehydrogenase-like"/>
    <property type="match status" value="1"/>
</dbReference>
<dbReference type="SUPFAM" id="SSF53300">
    <property type="entry name" value="vWA-like"/>
    <property type="match status" value="1"/>
</dbReference>
<reference evidence="3 4" key="1">
    <citation type="submission" date="2024-04" db="EMBL/GenBank/DDBJ databases">
        <title>Luteolibacter sp. isolated from soil.</title>
        <authorList>
            <person name="An J."/>
        </authorList>
    </citation>
    <scope>NUCLEOTIDE SEQUENCE [LARGE SCALE GENOMIC DNA]</scope>
    <source>
        <strain evidence="3 4">Y139</strain>
    </source>
</reference>
<feature type="transmembrane region" description="Helical" evidence="1">
    <location>
        <begin position="43"/>
        <end position="61"/>
    </location>
</feature>
<keyword evidence="3" id="KW-0315">Glutamine amidotransferase</keyword>